<dbReference type="GO" id="GO:0004356">
    <property type="term" value="F:glutamine synthetase activity"/>
    <property type="evidence" value="ECO:0007669"/>
    <property type="project" value="InterPro"/>
</dbReference>
<dbReference type="GO" id="GO:0006542">
    <property type="term" value="P:glutamine biosynthetic process"/>
    <property type="evidence" value="ECO:0007669"/>
    <property type="project" value="InterPro"/>
</dbReference>
<dbReference type="Gene3D" id="3.10.20.70">
    <property type="entry name" value="Glutamine synthetase, N-terminal domain"/>
    <property type="match status" value="1"/>
</dbReference>
<dbReference type="InParanoid" id="F0XFS3"/>
<keyword evidence="6" id="KW-1185">Reference proteome</keyword>
<dbReference type="PANTHER" id="PTHR43383:SF2">
    <property type="entry name" value="AMIDOHYDROLASE 2 FAMILY PROTEIN"/>
    <property type="match status" value="1"/>
</dbReference>
<dbReference type="Gene3D" id="3.20.20.140">
    <property type="entry name" value="Metal-dependent hydrolases"/>
    <property type="match status" value="1"/>
</dbReference>
<dbReference type="Proteomes" id="UP000007796">
    <property type="component" value="Unassembled WGS sequence"/>
</dbReference>
<evidence type="ECO:0000313" key="5">
    <source>
        <dbReference type="EMBL" id="EFX03677.1"/>
    </source>
</evidence>
<proteinExistence type="inferred from homology"/>
<dbReference type="AlphaFoldDB" id="F0XFS3"/>
<dbReference type="SUPFAM" id="SSF51556">
    <property type="entry name" value="Metallo-dependent hydrolases"/>
    <property type="match status" value="1"/>
</dbReference>
<dbReference type="eggNOG" id="KOG0683">
    <property type="taxonomic scope" value="Eukaryota"/>
</dbReference>
<dbReference type="RefSeq" id="XP_014173159.1">
    <property type="nucleotide sequence ID" value="XM_014317684.1"/>
</dbReference>
<evidence type="ECO:0000256" key="2">
    <source>
        <dbReference type="PROSITE-ProRule" id="PRU01331"/>
    </source>
</evidence>
<dbReference type="SUPFAM" id="SSF55931">
    <property type="entry name" value="Glutamine synthetase/guanido kinase"/>
    <property type="match status" value="1"/>
</dbReference>
<gene>
    <name evidence="5" type="ORF">CMQ_605</name>
</gene>
<dbReference type="PROSITE" id="PS51987">
    <property type="entry name" value="GS_CATALYTIC"/>
    <property type="match status" value="1"/>
</dbReference>
<dbReference type="Pfam" id="PF04909">
    <property type="entry name" value="Amidohydro_2"/>
    <property type="match status" value="1"/>
</dbReference>
<dbReference type="PANTHER" id="PTHR43383">
    <property type="entry name" value="NODULIN 6"/>
    <property type="match status" value="1"/>
</dbReference>
<feature type="domain" description="GS catalytic" evidence="4">
    <location>
        <begin position="538"/>
        <end position="866"/>
    </location>
</feature>
<protein>
    <recommendedName>
        <fullName evidence="1">Glutamine synthetase</fullName>
    </recommendedName>
</protein>
<dbReference type="Gene3D" id="3.30.590.10">
    <property type="entry name" value="Glutamine synthetase/guanido kinase, catalytic domain"/>
    <property type="match status" value="1"/>
</dbReference>
<dbReference type="GO" id="GO:0016787">
    <property type="term" value="F:hydrolase activity"/>
    <property type="evidence" value="ECO:0007669"/>
    <property type="project" value="InterPro"/>
</dbReference>
<name>F0XFS3_GROCL</name>
<dbReference type="InterPro" id="IPR008146">
    <property type="entry name" value="Gln_synth_cat_dom"/>
</dbReference>
<dbReference type="SMART" id="SM01230">
    <property type="entry name" value="Gln-synt_C"/>
    <property type="match status" value="1"/>
</dbReference>
<evidence type="ECO:0000259" key="4">
    <source>
        <dbReference type="PROSITE" id="PS51987"/>
    </source>
</evidence>
<evidence type="ECO:0000256" key="1">
    <source>
        <dbReference type="ARBA" id="ARBA00021364"/>
    </source>
</evidence>
<evidence type="ECO:0000313" key="6">
    <source>
        <dbReference type="Proteomes" id="UP000007796"/>
    </source>
</evidence>
<sequence>MTMYAVTNGQLASVVKAVRLTPVIDHHAHPLLKPECVGRHPLLSIISEAHGDALEDSASTFAYHRAVKQLAAVLGCGSTWKSVVAAIEQRRSEDYNAWVSQCLHGIETVLLDDGLDNEDDAFQYTWHNRFTRSKCYRIVRIEVVAAEIINRHLGSGYLDTTFDSVLEEFDTKIKQAIADPKVAGFKSVICYRTGLDIPGAVDLGAAREVLSDIVSDYTGPGRRFRRLQHAGLSELFPHRTAILIRDSAAGHKKPIQFHTGLGDNDITLTKSSPAHLQEFIRTYPTVPIILLHSGYPYMRDTAYLAAMYANVYADIGEVFPFLSRDGQESVIREIFELCPGSKIMWSTDGHWLPETYLLAVTQVREVLETVLCDNVRKGDISWQSAIDLTRDVFFRNANRLYQLGLNFSELTDVAGDGTGPQIRKSSDLEIWEAFLRENPRPDFVRISWIDYTAKPRMKMVPFRRFDRLVKEGKALDIGIAKASLGMLQNDVCIPTVSPTGEYRLHPDLSSLKTGPLDGHANMYGDFRGKDGSPVSLCPRTQLARAVNFAAEKGISHLIGFEIEFVLLKRTGPEMSEPIANKGHAWSSSRFFVDPAIPQLLRDIVNDLAAAGIEVEQLHAESAPGQFELVLPAQPPVKAVDALLHARETISARANAAGFRYTLHPKYDPRACGTAAHMHLSVSTLDGGSVETNVYEQFYAGILEHLPSIVAFTYSYPPSYLRMIDSCWAGGRWVAWGKQNRETPLRQIEDSHWELKCMDGLANPYLAVTAILAAGLSGIVHRKQLTLHNCVADPATLSDAERSALGITTMLPASLSKALEALTKDTTMDGLLGTDVVQRYVDVKKAELQFFDQLSMQQQHEWIVERF</sequence>
<dbReference type="InterPro" id="IPR014746">
    <property type="entry name" value="Gln_synth/guanido_kin_cat_dom"/>
</dbReference>
<dbReference type="STRING" id="655863.F0XFS3"/>
<reference evidence="5 6" key="1">
    <citation type="journal article" date="2011" name="Proc. Natl. Acad. Sci. U.S.A.">
        <title>Genome and transcriptome analyses of the mountain pine beetle-fungal symbiont Grosmannia clavigera, a lodgepole pine pathogen.</title>
        <authorList>
            <person name="DiGuistini S."/>
            <person name="Wang Y."/>
            <person name="Liao N.Y."/>
            <person name="Taylor G."/>
            <person name="Tanguay P."/>
            <person name="Feau N."/>
            <person name="Henrissat B."/>
            <person name="Chan S.K."/>
            <person name="Hesse-Orce U."/>
            <person name="Alamouti S.M."/>
            <person name="Tsui C.K.M."/>
            <person name="Docking R.T."/>
            <person name="Levasseur A."/>
            <person name="Haridas S."/>
            <person name="Robertson G."/>
            <person name="Birol I."/>
            <person name="Holt R.A."/>
            <person name="Marra M.A."/>
            <person name="Hamelin R.C."/>
            <person name="Hirst M."/>
            <person name="Jones S.J.M."/>
            <person name="Bohlmann J."/>
            <person name="Breuil C."/>
        </authorList>
    </citation>
    <scope>NUCLEOTIDE SEQUENCE [LARGE SCALE GENOMIC DNA]</scope>
    <source>
        <strain evidence="6">kw1407 / UAMH 11150</strain>
    </source>
</reference>
<organism evidence="6">
    <name type="scientific">Grosmannia clavigera (strain kw1407 / UAMH 11150)</name>
    <name type="common">Blue stain fungus</name>
    <name type="synonym">Graphiocladiella clavigera</name>
    <dbReference type="NCBI Taxonomy" id="655863"/>
    <lineage>
        <taxon>Eukaryota</taxon>
        <taxon>Fungi</taxon>
        <taxon>Dikarya</taxon>
        <taxon>Ascomycota</taxon>
        <taxon>Pezizomycotina</taxon>
        <taxon>Sordariomycetes</taxon>
        <taxon>Sordariomycetidae</taxon>
        <taxon>Ophiostomatales</taxon>
        <taxon>Ophiostomataceae</taxon>
        <taxon>Leptographium</taxon>
    </lineage>
</organism>
<dbReference type="EMBL" id="GL629765">
    <property type="protein sequence ID" value="EFX03677.1"/>
    <property type="molecule type" value="Genomic_DNA"/>
</dbReference>
<dbReference type="InterPro" id="IPR036651">
    <property type="entry name" value="Gln_synt_N_sf"/>
</dbReference>
<evidence type="ECO:0000256" key="3">
    <source>
        <dbReference type="RuleBase" id="RU000384"/>
    </source>
</evidence>
<dbReference type="InterPro" id="IPR032466">
    <property type="entry name" value="Metal_Hydrolase"/>
</dbReference>
<accession>F0XFS3</accession>
<dbReference type="Pfam" id="PF00120">
    <property type="entry name" value="Gln-synt_C"/>
    <property type="match status" value="1"/>
</dbReference>
<dbReference type="GeneID" id="25979440"/>
<dbReference type="HOGENOM" id="CLU_017290_6_3_1"/>
<dbReference type="OrthoDB" id="3364440at2759"/>
<comment type="similarity">
    <text evidence="2 3">Belongs to the glutamine synthetase family.</text>
</comment>
<dbReference type="InterPro" id="IPR006680">
    <property type="entry name" value="Amidohydro-rel"/>
</dbReference>